<dbReference type="InterPro" id="IPR004677">
    <property type="entry name" value="Cyt_c_oxidase_cbb3_su1"/>
</dbReference>
<dbReference type="InterPro" id="IPR000883">
    <property type="entry name" value="Cyt_C_Oxase_1"/>
</dbReference>
<feature type="transmembrane region" description="Helical" evidence="21">
    <location>
        <begin position="444"/>
        <end position="465"/>
    </location>
</feature>
<evidence type="ECO:0000256" key="10">
    <source>
        <dbReference type="ARBA" id="ARBA00022660"/>
    </source>
</evidence>
<keyword evidence="17" id="KW-0186">Copper</keyword>
<dbReference type="InterPro" id="IPR023616">
    <property type="entry name" value="Cyt_c_oxase-like_su1_dom"/>
</dbReference>
<evidence type="ECO:0000256" key="3">
    <source>
        <dbReference type="ARBA" id="ARBA00004651"/>
    </source>
</evidence>
<evidence type="ECO:0000256" key="21">
    <source>
        <dbReference type="SAM" id="Phobius"/>
    </source>
</evidence>
<keyword evidence="10 20" id="KW-0679">Respiratory chain</keyword>
<comment type="catalytic activity">
    <reaction evidence="19">
        <text>4 Fe(II)-[cytochrome c] + O2 + 8 H(+)(in) = 4 Fe(III)-[cytochrome c] + 2 H2O + 4 H(+)(out)</text>
        <dbReference type="Rhea" id="RHEA:11436"/>
        <dbReference type="Rhea" id="RHEA-COMP:10350"/>
        <dbReference type="Rhea" id="RHEA-COMP:14399"/>
        <dbReference type="ChEBI" id="CHEBI:15377"/>
        <dbReference type="ChEBI" id="CHEBI:15378"/>
        <dbReference type="ChEBI" id="CHEBI:15379"/>
        <dbReference type="ChEBI" id="CHEBI:29033"/>
        <dbReference type="ChEBI" id="CHEBI:29034"/>
        <dbReference type="EC" id="7.1.1.9"/>
    </reaction>
</comment>
<protein>
    <recommendedName>
        <fullName evidence="6">cytochrome-c oxidase</fullName>
        <ecNumber evidence="6">7.1.1.9</ecNumber>
    </recommendedName>
</protein>
<evidence type="ECO:0000256" key="17">
    <source>
        <dbReference type="ARBA" id="ARBA00023008"/>
    </source>
</evidence>
<evidence type="ECO:0000256" key="7">
    <source>
        <dbReference type="ARBA" id="ARBA00022448"/>
    </source>
</evidence>
<gene>
    <name evidence="23" type="ORF">FHS31_003001</name>
</gene>
<feature type="transmembrane region" description="Helical" evidence="21">
    <location>
        <begin position="401"/>
        <end position="423"/>
    </location>
</feature>
<organism evidence="23 24">
    <name type="scientific">Sphingomonas vulcanisoli</name>
    <dbReference type="NCBI Taxonomy" id="1658060"/>
    <lineage>
        <taxon>Bacteria</taxon>
        <taxon>Pseudomonadati</taxon>
        <taxon>Pseudomonadota</taxon>
        <taxon>Alphaproteobacteria</taxon>
        <taxon>Sphingomonadales</taxon>
        <taxon>Sphingomonadaceae</taxon>
        <taxon>Sphingomonas</taxon>
    </lineage>
</organism>
<feature type="transmembrane region" description="Helical" evidence="21">
    <location>
        <begin position="35"/>
        <end position="52"/>
    </location>
</feature>
<evidence type="ECO:0000256" key="9">
    <source>
        <dbReference type="ARBA" id="ARBA00022617"/>
    </source>
</evidence>
<evidence type="ECO:0000256" key="20">
    <source>
        <dbReference type="RuleBase" id="RU000370"/>
    </source>
</evidence>
<dbReference type="PANTHER" id="PTHR10422">
    <property type="entry name" value="CYTOCHROME C OXIDASE SUBUNIT 1"/>
    <property type="match status" value="1"/>
</dbReference>
<dbReference type="GO" id="GO:0016491">
    <property type="term" value="F:oxidoreductase activity"/>
    <property type="evidence" value="ECO:0007669"/>
    <property type="project" value="UniProtKB-KW"/>
</dbReference>
<feature type="transmembrane region" description="Helical" evidence="21">
    <location>
        <begin position="333"/>
        <end position="353"/>
    </location>
</feature>
<feature type="transmembrane region" description="Helical" evidence="21">
    <location>
        <begin position="296"/>
        <end position="313"/>
    </location>
</feature>
<reference evidence="23 24" key="1">
    <citation type="submission" date="2020-03" db="EMBL/GenBank/DDBJ databases">
        <title>Genomic Encyclopedia of Type Strains, Phase III (KMG-III): the genomes of soil and plant-associated and newly described type strains.</title>
        <authorList>
            <person name="Whitman W."/>
        </authorList>
    </citation>
    <scope>NUCLEOTIDE SEQUENCE [LARGE SCALE GENOMIC DNA]</scope>
    <source>
        <strain evidence="23 24">CECT 8804</strain>
    </source>
</reference>
<comment type="subcellular location">
    <subcellularLocation>
        <location evidence="3">Cell membrane</location>
        <topology evidence="3">Multi-pass membrane protein</topology>
    </subcellularLocation>
</comment>
<keyword evidence="7 20" id="KW-0813">Transport</keyword>
<keyword evidence="12" id="KW-0479">Metal-binding</keyword>
<sequence>MAGIDCVSRAGIWLFLALVLFAACAVSVDQAFAVHMALCSGVALICAFRAMGEVGKPEGLAAETGYYDEVIRWGVIATVFWGVVGFLVGIVIASQLTFPLLNLHYDFSTFGRLRPLHTSAVIFAFGGNALLATSFYVVQRTCRARLAFPALSRFVFWGYQLFIVLAATGYLMGVTEGKEYAEPEWYVDIWLTIVWVCYLIVFAGTIVRRSEPHIYVANWFYLSFIITVAMLHVVNNISLPVSWVGSKSYSAFSGVQDALTQWWYGHNAVGFFLTAGFLGMMYYFVPKQAERPVYSYRLSIVHFWSLIFLYIWAGPHHLHYTALPDWAQTLGEVFSIMLWMPSWGGMINGLMTLNGAWDKIRTDPIIRMMVAALAFYGMSTFEGPMMSIKSVNSLSHYTNWTIGHVHSGALGWNGMITFGALYYMTPRLWGRERLYSLRMINWHFWCATLGIVLYASSMWVAGITQGLMWREYGSDGYLVYSFAEVVAALHPYYLIRTLGGLLYFTGALFMTWNIWMTIAGKRRDEAPLTTAAYDPARDHPLKPFAA</sequence>
<comment type="pathway">
    <text evidence="4">Energy metabolism; oxidative phosphorylation.</text>
</comment>
<comment type="similarity">
    <text evidence="5 20">Belongs to the heme-copper respiratory oxidase family.</text>
</comment>
<dbReference type="EMBL" id="JAAOZC010000010">
    <property type="protein sequence ID" value="NIJ09369.1"/>
    <property type="molecule type" value="Genomic_DNA"/>
</dbReference>
<dbReference type="PROSITE" id="PS00077">
    <property type="entry name" value="COX1_CUB"/>
    <property type="match status" value="1"/>
</dbReference>
<dbReference type="CDD" id="cd01661">
    <property type="entry name" value="cbb3_Oxidase_I"/>
    <property type="match status" value="1"/>
</dbReference>
<evidence type="ECO:0000256" key="2">
    <source>
        <dbReference type="ARBA" id="ARBA00001973"/>
    </source>
</evidence>
<dbReference type="Pfam" id="PF00115">
    <property type="entry name" value="COX1"/>
    <property type="match status" value="1"/>
</dbReference>
<keyword evidence="8" id="KW-1003">Cell membrane</keyword>
<comment type="caution">
    <text evidence="23">The sequence shown here is derived from an EMBL/GenBank/DDBJ whole genome shotgun (WGS) entry which is preliminary data.</text>
</comment>
<dbReference type="Gene3D" id="1.20.210.10">
    <property type="entry name" value="Cytochrome c oxidase-like, subunit I domain"/>
    <property type="match status" value="1"/>
</dbReference>
<feature type="transmembrane region" description="Helical" evidence="21">
    <location>
        <begin position="263"/>
        <end position="284"/>
    </location>
</feature>
<evidence type="ECO:0000256" key="11">
    <source>
        <dbReference type="ARBA" id="ARBA00022692"/>
    </source>
</evidence>
<feature type="transmembrane region" description="Helical" evidence="21">
    <location>
        <begin position="185"/>
        <end position="207"/>
    </location>
</feature>
<dbReference type="NCBIfam" id="TIGR00780">
    <property type="entry name" value="ccoN"/>
    <property type="match status" value="1"/>
</dbReference>
<dbReference type="PANTHER" id="PTHR10422:SF29">
    <property type="entry name" value="CYTOCHROME C OXIDASE SUBUNIT 1 HOMOLOG, BACTEROID"/>
    <property type="match status" value="1"/>
</dbReference>
<evidence type="ECO:0000256" key="1">
    <source>
        <dbReference type="ARBA" id="ARBA00001970"/>
    </source>
</evidence>
<feature type="transmembrane region" description="Helical" evidence="21">
    <location>
        <begin position="501"/>
        <end position="518"/>
    </location>
</feature>
<feature type="transmembrane region" description="Helical" evidence="21">
    <location>
        <begin position="73"/>
        <end position="96"/>
    </location>
</feature>
<dbReference type="InterPro" id="IPR036927">
    <property type="entry name" value="Cyt_c_oxase-like_su1_sf"/>
</dbReference>
<evidence type="ECO:0000256" key="12">
    <source>
        <dbReference type="ARBA" id="ARBA00022723"/>
    </source>
</evidence>
<evidence type="ECO:0000256" key="8">
    <source>
        <dbReference type="ARBA" id="ARBA00022475"/>
    </source>
</evidence>
<dbReference type="Proteomes" id="UP000727456">
    <property type="component" value="Unassembled WGS sequence"/>
</dbReference>
<keyword evidence="13" id="KW-1278">Translocase</keyword>
<evidence type="ECO:0000256" key="4">
    <source>
        <dbReference type="ARBA" id="ARBA00004673"/>
    </source>
</evidence>
<keyword evidence="9 20" id="KW-0349">Heme</keyword>
<keyword evidence="24" id="KW-1185">Reference proteome</keyword>
<evidence type="ECO:0000256" key="18">
    <source>
        <dbReference type="ARBA" id="ARBA00023136"/>
    </source>
</evidence>
<feature type="transmembrane region" description="Helical" evidence="21">
    <location>
        <begin position="219"/>
        <end position="243"/>
    </location>
</feature>
<feature type="transmembrane region" description="Helical" evidence="21">
    <location>
        <begin position="150"/>
        <end position="173"/>
    </location>
</feature>
<keyword evidence="23" id="KW-0560">Oxidoreductase</keyword>
<feature type="domain" description="Cytochrome oxidase subunit I profile" evidence="22">
    <location>
        <begin position="75"/>
        <end position="546"/>
    </location>
</feature>
<evidence type="ECO:0000256" key="13">
    <source>
        <dbReference type="ARBA" id="ARBA00022967"/>
    </source>
</evidence>
<dbReference type="EC" id="7.1.1.9" evidence="6"/>
<keyword evidence="15 21" id="KW-1133">Transmembrane helix</keyword>
<evidence type="ECO:0000313" key="24">
    <source>
        <dbReference type="Proteomes" id="UP000727456"/>
    </source>
</evidence>
<evidence type="ECO:0000256" key="16">
    <source>
        <dbReference type="ARBA" id="ARBA00023004"/>
    </source>
</evidence>
<evidence type="ECO:0000256" key="6">
    <source>
        <dbReference type="ARBA" id="ARBA00012949"/>
    </source>
</evidence>
<dbReference type="RefSeq" id="WP_167074928.1">
    <property type="nucleotide sequence ID" value="NZ_JAAOZC010000010.1"/>
</dbReference>
<keyword evidence="18 21" id="KW-0472">Membrane</keyword>
<evidence type="ECO:0000256" key="19">
    <source>
        <dbReference type="ARBA" id="ARBA00047816"/>
    </source>
</evidence>
<evidence type="ECO:0000259" key="22">
    <source>
        <dbReference type="PROSITE" id="PS50855"/>
    </source>
</evidence>
<comment type="cofactor">
    <cofactor evidence="2">
        <name>Cu(2+)</name>
        <dbReference type="ChEBI" id="CHEBI:29036"/>
    </cofactor>
</comment>
<dbReference type="InterPro" id="IPR023615">
    <property type="entry name" value="Cyt_c_Oxase_su1_BS"/>
</dbReference>
<keyword evidence="11 20" id="KW-0812">Transmembrane</keyword>
<keyword evidence="16" id="KW-0408">Iron</keyword>
<name>A0ABX0TV13_9SPHN</name>
<evidence type="ECO:0000256" key="14">
    <source>
        <dbReference type="ARBA" id="ARBA00022982"/>
    </source>
</evidence>
<feature type="transmembrane region" description="Helical" evidence="21">
    <location>
        <begin position="116"/>
        <end position="138"/>
    </location>
</feature>
<keyword evidence="14 20" id="KW-0249">Electron transport</keyword>
<feature type="transmembrane region" description="Helical" evidence="21">
    <location>
        <begin position="365"/>
        <end position="381"/>
    </location>
</feature>
<proteinExistence type="inferred from homology"/>
<dbReference type="SUPFAM" id="SSF81442">
    <property type="entry name" value="Cytochrome c oxidase subunit I-like"/>
    <property type="match status" value="1"/>
</dbReference>
<dbReference type="PROSITE" id="PS50855">
    <property type="entry name" value="COX1"/>
    <property type="match status" value="1"/>
</dbReference>
<evidence type="ECO:0000256" key="5">
    <source>
        <dbReference type="ARBA" id="ARBA00009578"/>
    </source>
</evidence>
<comment type="cofactor">
    <cofactor evidence="1">
        <name>heme b</name>
        <dbReference type="ChEBI" id="CHEBI:60344"/>
    </cofactor>
</comment>
<evidence type="ECO:0000256" key="15">
    <source>
        <dbReference type="ARBA" id="ARBA00022989"/>
    </source>
</evidence>
<evidence type="ECO:0000313" key="23">
    <source>
        <dbReference type="EMBL" id="NIJ09369.1"/>
    </source>
</evidence>
<accession>A0ABX0TV13</accession>